<dbReference type="RefSeq" id="WP_117298302.1">
    <property type="nucleotide sequence ID" value="NZ_QVQT02000002.1"/>
</dbReference>
<evidence type="ECO:0008006" key="3">
    <source>
        <dbReference type="Google" id="ProtNLM"/>
    </source>
</evidence>
<proteinExistence type="predicted"/>
<dbReference type="Proteomes" id="UP000264702">
    <property type="component" value="Unassembled WGS sequence"/>
</dbReference>
<dbReference type="InterPro" id="IPR022789">
    <property type="entry name" value="ParD"/>
</dbReference>
<reference evidence="1 2" key="1">
    <citation type="submission" date="2018-08" db="EMBL/GenBank/DDBJ databases">
        <title>Acidipila sp. 4G-K13, an acidobacterium isolated from forest soil.</title>
        <authorList>
            <person name="Gao Z.-H."/>
            <person name="Qiu L.-H."/>
        </authorList>
    </citation>
    <scope>NUCLEOTIDE SEQUENCE [LARGE SCALE GENOMIC DNA]</scope>
    <source>
        <strain evidence="1 2">4G-K13</strain>
    </source>
</reference>
<evidence type="ECO:0000313" key="2">
    <source>
        <dbReference type="Proteomes" id="UP000264702"/>
    </source>
</evidence>
<comment type="caution">
    <text evidence="1">The sequence shown here is derived from an EMBL/GenBank/DDBJ whole genome shotgun (WGS) entry which is preliminary data.</text>
</comment>
<gene>
    <name evidence="1" type="ORF">D0Y96_05285</name>
</gene>
<accession>A0A372IRK3</accession>
<dbReference type="EMBL" id="QVQT01000002">
    <property type="protein sequence ID" value="RFU17552.1"/>
    <property type="molecule type" value="Genomic_DNA"/>
</dbReference>
<protein>
    <recommendedName>
        <fullName evidence="3">Type II toxin-antitoxin system ParD family antitoxin</fullName>
    </recommendedName>
</protein>
<dbReference type="AlphaFoldDB" id="A0A372IRK3"/>
<dbReference type="InterPro" id="IPR038296">
    <property type="entry name" value="ParD_sf"/>
</dbReference>
<organism evidence="1 2">
    <name type="scientific">Paracidobacterium acidisoli</name>
    <dbReference type="NCBI Taxonomy" id="2303751"/>
    <lineage>
        <taxon>Bacteria</taxon>
        <taxon>Pseudomonadati</taxon>
        <taxon>Acidobacteriota</taxon>
        <taxon>Terriglobia</taxon>
        <taxon>Terriglobales</taxon>
        <taxon>Acidobacteriaceae</taxon>
        <taxon>Paracidobacterium</taxon>
    </lineage>
</organism>
<dbReference type="Gene3D" id="6.10.10.120">
    <property type="entry name" value="Antitoxin ParD1-like"/>
    <property type="match status" value="1"/>
</dbReference>
<dbReference type="Pfam" id="PF03693">
    <property type="entry name" value="ParD_antitoxin"/>
    <property type="match status" value="1"/>
</dbReference>
<sequence>MKASLSPDVERLIQEKVSSGRYRSADEVVRLGLSLLQKSEEQAHTAPPGSAGDLAAMFAEIASDVPDTDWQKVPADLSGNLDHYLYGAQKTS</sequence>
<dbReference type="OrthoDB" id="467199at2"/>
<keyword evidence="2" id="KW-1185">Reference proteome</keyword>
<name>A0A372IRK3_9BACT</name>
<evidence type="ECO:0000313" key="1">
    <source>
        <dbReference type="EMBL" id="RFU17552.1"/>
    </source>
</evidence>